<comment type="caution">
    <text evidence="2">The sequence shown here is derived from an EMBL/GenBank/DDBJ whole genome shotgun (WGS) entry which is preliminary data.</text>
</comment>
<dbReference type="Proteomes" id="UP000611554">
    <property type="component" value="Unassembled WGS sequence"/>
</dbReference>
<gene>
    <name evidence="2" type="ORF">GCM10010140_12120</name>
</gene>
<proteinExistence type="predicted"/>
<feature type="compositionally biased region" description="Basic and acidic residues" evidence="1">
    <location>
        <begin position="94"/>
        <end position="107"/>
    </location>
</feature>
<feature type="region of interest" description="Disordered" evidence="1">
    <location>
        <begin position="1"/>
        <end position="107"/>
    </location>
</feature>
<sequence>MQGDRLGGLADAEQQAEQDSGQPRPLRQSPQAAGADRDEDERGDAVPLGEQVGHGHAGDEVLHQRKGRAPGRADEQQENGSQEGTGGGHRCHTRKDYITLSDKDVTG</sequence>
<dbReference type="EMBL" id="BMQJ01000002">
    <property type="protein sequence ID" value="GGP84587.1"/>
    <property type="molecule type" value="Genomic_DNA"/>
</dbReference>
<organism evidence="2 3">
    <name type="scientific">Streptosporangium pseudovulgare</name>
    <dbReference type="NCBI Taxonomy" id="35765"/>
    <lineage>
        <taxon>Bacteria</taxon>
        <taxon>Bacillati</taxon>
        <taxon>Actinomycetota</taxon>
        <taxon>Actinomycetes</taxon>
        <taxon>Streptosporangiales</taxon>
        <taxon>Streptosporangiaceae</taxon>
        <taxon>Streptosporangium</taxon>
    </lineage>
</organism>
<reference evidence="3" key="1">
    <citation type="journal article" date="2019" name="Int. J. Syst. Evol. Microbiol.">
        <title>The Global Catalogue of Microorganisms (GCM) 10K type strain sequencing project: providing services to taxonomists for standard genome sequencing and annotation.</title>
        <authorList>
            <consortium name="The Broad Institute Genomics Platform"/>
            <consortium name="The Broad Institute Genome Sequencing Center for Infectious Disease"/>
            <person name="Wu L."/>
            <person name="Ma J."/>
        </authorList>
    </citation>
    <scope>NUCLEOTIDE SEQUENCE [LARGE SCALE GENOMIC DNA]</scope>
    <source>
        <strain evidence="3">JCM 3115</strain>
    </source>
</reference>
<keyword evidence="3" id="KW-1185">Reference proteome</keyword>
<evidence type="ECO:0000313" key="2">
    <source>
        <dbReference type="EMBL" id="GGP84587.1"/>
    </source>
</evidence>
<accession>A0ABQ2QLP4</accession>
<protein>
    <submittedName>
        <fullName evidence="2">Uncharacterized protein</fullName>
    </submittedName>
</protein>
<evidence type="ECO:0000256" key="1">
    <source>
        <dbReference type="SAM" id="MobiDB-lite"/>
    </source>
</evidence>
<name>A0ABQ2QLP4_9ACTN</name>
<evidence type="ECO:0000313" key="3">
    <source>
        <dbReference type="Proteomes" id="UP000611554"/>
    </source>
</evidence>